<evidence type="ECO:0000259" key="1">
    <source>
        <dbReference type="Pfam" id="PF12146"/>
    </source>
</evidence>
<comment type="caution">
    <text evidence="2">The sequence shown here is derived from an EMBL/GenBank/DDBJ whole genome shotgun (WGS) entry which is preliminary data.</text>
</comment>
<dbReference type="Proteomes" id="UP000466130">
    <property type="component" value="Unassembled WGS sequence"/>
</dbReference>
<dbReference type="SUPFAM" id="SSF53474">
    <property type="entry name" value="alpha/beta-Hydrolases"/>
    <property type="match status" value="1"/>
</dbReference>
<dbReference type="InterPro" id="IPR022742">
    <property type="entry name" value="Hydrolase_4"/>
</dbReference>
<dbReference type="InterPro" id="IPR050228">
    <property type="entry name" value="Carboxylesterase_BioH"/>
</dbReference>
<dbReference type="InterPro" id="IPR029058">
    <property type="entry name" value="AB_hydrolase_fold"/>
</dbReference>
<dbReference type="RefSeq" id="WP_153843843.1">
    <property type="nucleotide sequence ID" value="NZ_CP048602.1"/>
</dbReference>
<dbReference type="Pfam" id="PF12146">
    <property type="entry name" value="Hydrolase_4"/>
    <property type="match status" value="1"/>
</dbReference>
<sequence length="317" mass="34852">MPHAQPTTGLRFDVLVNILPAEADIPSLQSYTTRDGGTLSYRYYACHHYASHNHASHRATQQAAPSTLLVLLHGSSASSHYLAPMAEYLATSVGFDVITPDLRGHGPNPAKRGDVDYIGQLEDDVADLIEHAKREHAPYERVVIGGHSSGGGLALRFAAGKQASHLAGVVLLAPFLAYNAATVRKKAGWAKPNLWRILPLALLNQMNVTRFNHWPVLHFNLPLAYRTGSETLRYTYRMMESFGTADYKADLANIRAPILVLVGDRDEAFYAKQFEPTIHLHAAQSEFEFIAGVSHLDIVVNTTAAQRIALWAETHGL</sequence>
<organism evidence="2 3">
    <name type="scientific">Vreelandella piezotolerans</name>
    <dbReference type="NCBI Taxonomy" id="2609667"/>
    <lineage>
        <taxon>Bacteria</taxon>
        <taxon>Pseudomonadati</taxon>
        <taxon>Pseudomonadota</taxon>
        <taxon>Gammaproteobacteria</taxon>
        <taxon>Oceanospirillales</taxon>
        <taxon>Halomonadaceae</taxon>
        <taxon>Vreelandella</taxon>
    </lineage>
</organism>
<reference evidence="2 3" key="1">
    <citation type="submission" date="2019-09" db="EMBL/GenBank/DDBJ databases">
        <title>The Halomonas whole genome shotgun (WGS).</title>
        <authorList>
            <person name="Xie Z."/>
        </authorList>
    </citation>
    <scope>NUCLEOTIDE SEQUENCE [LARGE SCALE GENOMIC DNA]</scope>
    <source>
        <strain evidence="2 3">NBT06E8</strain>
    </source>
</reference>
<feature type="domain" description="Serine aminopeptidase S33" evidence="1">
    <location>
        <begin position="65"/>
        <end position="295"/>
    </location>
</feature>
<dbReference type="PANTHER" id="PTHR43194">
    <property type="entry name" value="HYDROLASE ALPHA/BETA FOLD FAMILY"/>
    <property type="match status" value="1"/>
</dbReference>
<accession>A0ABQ6X7K5</accession>
<name>A0ABQ6X7K5_9GAMM</name>
<proteinExistence type="predicted"/>
<evidence type="ECO:0000313" key="2">
    <source>
        <dbReference type="EMBL" id="KAE8437380.1"/>
    </source>
</evidence>
<dbReference type="EMBL" id="VWRT01000019">
    <property type="protein sequence ID" value="KAE8437380.1"/>
    <property type="molecule type" value="Genomic_DNA"/>
</dbReference>
<protein>
    <submittedName>
        <fullName evidence="2">Lysophospholipase</fullName>
    </submittedName>
</protein>
<keyword evidence="3" id="KW-1185">Reference proteome</keyword>
<dbReference type="Gene3D" id="3.40.50.1820">
    <property type="entry name" value="alpha/beta hydrolase"/>
    <property type="match status" value="1"/>
</dbReference>
<dbReference type="PANTHER" id="PTHR43194:SF2">
    <property type="entry name" value="PEROXISOMAL MEMBRANE PROTEIN LPX1"/>
    <property type="match status" value="1"/>
</dbReference>
<evidence type="ECO:0000313" key="3">
    <source>
        <dbReference type="Proteomes" id="UP000466130"/>
    </source>
</evidence>
<gene>
    <name evidence="2" type="ORF">F1978_15230</name>
</gene>